<feature type="chain" id="PRO_5038970288" description="Secreted protein" evidence="2">
    <location>
        <begin position="20"/>
        <end position="234"/>
    </location>
</feature>
<evidence type="ECO:0000256" key="2">
    <source>
        <dbReference type="SAM" id="SignalP"/>
    </source>
</evidence>
<feature type="compositionally biased region" description="Basic and acidic residues" evidence="1">
    <location>
        <begin position="50"/>
        <end position="59"/>
    </location>
</feature>
<sequence>MRKPLGLAAGVLAAGTLLAAVVVPSAAAEETNPSAPAAESSTNAPAKQKPGTDKDKPADQAEQSKPAEQNDADKSKDPKPADPTDSDKPKEPKPSNPGGTDSSSGPSRPGDEGPGMDGVFLVASPDGSFVFVGATCAAGKPEVSSPVLDIQPLRQNDENRRMWEAVAKPSGNGDITVTAKCGGKNYTTTLARADIAKAKKAGTSVKSGQPQAKNQVKFVPKGGVETGFGGTAQI</sequence>
<protein>
    <recommendedName>
        <fullName evidence="5">Secreted protein</fullName>
    </recommendedName>
</protein>
<dbReference type="EMBL" id="BMMK01000013">
    <property type="protein sequence ID" value="GGM57726.1"/>
    <property type="molecule type" value="Genomic_DNA"/>
</dbReference>
<feature type="signal peptide" evidence="2">
    <location>
        <begin position="1"/>
        <end position="19"/>
    </location>
</feature>
<dbReference type="Proteomes" id="UP000637578">
    <property type="component" value="Unassembled WGS sequence"/>
</dbReference>
<evidence type="ECO:0000256" key="1">
    <source>
        <dbReference type="SAM" id="MobiDB-lite"/>
    </source>
</evidence>
<proteinExistence type="predicted"/>
<keyword evidence="4" id="KW-1185">Reference proteome</keyword>
<name>A0A8J3FX05_9PSEU</name>
<feature type="compositionally biased region" description="Basic and acidic residues" evidence="1">
    <location>
        <begin position="71"/>
        <end position="93"/>
    </location>
</feature>
<accession>A0A8J3FX05</accession>
<feature type="region of interest" description="Disordered" evidence="1">
    <location>
        <begin position="26"/>
        <end position="120"/>
    </location>
</feature>
<reference evidence="3" key="2">
    <citation type="submission" date="2020-09" db="EMBL/GenBank/DDBJ databases">
        <authorList>
            <person name="Sun Q."/>
            <person name="Zhou Y."/>
        </authorList>
    </citation>
    <scope>NUCLEOTIDE SEQUENCE</scope>
    <source>
        <strain evidence="3">CGMCC 4.5737</strain>
    </source>
</reference>
<keyword evidence="2" id="KW-0732">Signal</keyword>
<evidence type="ECO:0000313" key="3">
    <source>
        <dbReference type="EMBL" id="GGM57726.1"/>
    </source>
</evidence>
<feature type="compositionally biased region" description="Polar residues" evidence="1">
    <location>
        <begin position="31"/>
        <end position="45"/>
    </location>
</feature>
<reference evidence="3" key="1">
    <citation type="journal article" date="2014" name="Int. J. Syst. Evol. Microbiol.">
        <title>Complete genome sequence of Corynebacterium casei LMG S-19264T (=DSM 44701T), isolated from a smear-ripened cheese.</title>
        <authorList>
            <consortium name="US DOE Joint Genome Institute (JGI-PGF)"/>
            <person name="Walter F."/>
            <person name="Albersmeier A."/>
            <person name="Kalinowski J."/>
            <person name="Ruckert C."/>
        </authorList>
    </citation>
    <scope>NUCLEOTIDE SEQUENCE</scope>
    <source>
        <strain evidence="3">CGMCC 4.5737</strain>
    </source>
</reference>
<feature type="compositionally biased region" description="Polar residues" evidence="1">
    <location>
        <begin position="97"/>
        <end position="106"/>
    </location>
</feature>
<dbReference type="AlphaFoldDB" id="A0A8J3FX05"/>
<dbReference type="RefSeq" id="WP_189058287.1">
    <property type="nucleotide sequence ID" value="NZ_BMMK01000013.1"/>
</dbReference>
<comment type="caution">
    <text evidence="3">The sequence shown here is derived from an EMBL/GenBank/DDBJ whole genome shotgun (WGS) entry which is preliminary data.</text>
</comment>
<evidence type="ECO:0000313" key="4">
    <source>
        <dbReference type="Proteomes" id="UP000637578"/>
    </source>
</evidence>
<organism evidence="3 4">
    <name type="scientific">Longimycelium tulufanense</name>
    <dbReference type="NCBI Taxonomy" id="907463"/>
    <lineage>
        <taxon>Bacteria</taxon>
        <taxon>Bacillati</taxon>
        <taxon>Actinomycetota</taxon>
        <taxon>Actinomycetes</taxon>
        <taxon>Pseudonocardiales</taxon>
        <taxon>Pseudonocardiaceae</taxon>
        <taxon>Longimycelium</taxon>
    </lineage>
</organism>
<evidence type="ECO:0008006" key="5">
    <source>
        <dbReference type="Google" id="ProtNLM"/>
    </source>
</evidence>
<gene>
    <name evidence="3" type="ORF">GCM10012275_31180</name>
</gene>